<dbReference type="PROSITE" id="PS50887">
    <property type="entry name" value="GGDEF"/>
    <property type="match status" value="1"/>
</dbReference>
<dbReference type="InterPro" id="IPR050469">
    <property type="entry name" value="Diguanylate_Cyclase"/>
</dbReference>
<dbReference type="Pfam" id="PF01590">
    <property type="entry name" value="GAF"/>
    <property type="match status" value="1"/>
</dbReference>
<dbReference type="InterPro" id="IPR029787">
    <property type="entry name" value="Nucleotide_cyclase"/>
</dbReference>
<dbReference type="Proteomes" id="UP001556637">
    <property type="component" value="Unassembled WGS sequence"/>
</dbReference>
<reference evidence="4 5" key="1">
    <citation type="submission" date="2024-02" db="EMBL/GenBank/DDBJ databases">
        <title>New especies of Spiribacter isolated from saline water.</title>
        <authorList>
            <person name="Leon M.J."/>
            <person name="De La Haba R."/>
            <person name="Sanchez-Porro C."/>
            <person name="Ventosa A."/>
        </authorList>
    </citation>
    <scope>NUCLEOTIDE SEQUENCE [LARGE SCALE GENOMIC DNA]</scope>
    <source>
        <strain evidence="5">ag22IC4-189</strain>
    </source>
</reference>
<evidence type="ECO:0000313" key="4">
    <source>
        <dbReference type="EMBL" id="MEX0430696.1"/>
    </source>
</evidence>
<keyword evidence="4" id="KW-0548">Nucleotidyltransferase</keyword>
<dbReference type="InterPro" id="IPR029016">
    <property type="entry name" value="GAF-like_dom_sf"/>
</dbReference>
<feature type="domain" description="GGDEF" evidence="3">
    <location>
        <begin position="198"/>
        <end position="339"/>
    </location>
</feature>
<dbReference type="Gene3D" id="3.30.70.270">
    <property type="match status" value="1"/>
</dbReference>
<accession>A0ABV3T672</accession>
<evidence type="ECO:0000259" key="3">
    <source>
        <dbReference type="PROSITE" id="PS50887"/>
    </source>
</evidence>
<dbReference type="SUPFAM" id="SSF55073">
    <property type="entry name" value="Nucleotide cyclase"/>
    <property type="match status" value="1"/>
</dbReference>
<dbReference type="GO" id="GO:0052621">
    <property type="term" value="F:diguanylate cyclase activity"/>
    <property type="evidence" value="ECO:0007669"/>
    <property type="project" value="UniProtKB-EC"/>
</dbReference>
<dbReference type="InterPro" id="IPR000160">
    <property type="entry name" value="GGDEF_dom"/>
</dbReference>
<dbReference type="EMBL" id="JBAKFF010000001">
    <property type="protein sequence ID" value="MEX0430696.1"/>
    <property type="molecule type" value="Genomic_DNA"/>
</dbReference>
<dbReference type="InterPro" id="IPR043128">
    <property type="entry name" value="Rev_trsase/Diguanyl_cyclase"/>
</dbReference>
<gene>
    <name evidence="4" type="ORF">V6X30_04665</name>
</gene>
<dbReference type="NCBIfam" id="TIGR00254">
    <property type="entry name" value="GGDEF"/>
    <property type="match status" value="1"/>
</dbReference>
<evidence type="ECO:0000313" key="5">
    <source>
        <dbReference type="Proteomes" id="UP001556637"/>
    </source>
</evidence>
<dbReference type="PANTHER" id="PTHR45138">
    <property type="entry name" value="REGULATORY COMPONENTS OF SENSORY TRANSDUCTION SYSTEM"/>
    <property type="match status" value="1"/>
</dbReference>
<dbReference type="SMART" id="SM00065">
    <property type="entry name" value="GAF"/>
    <property type="match status" value="1"/>
</dbReference>
<proteinExistence type="predicted"/>
<keyword evidence="4" id="KW-0808">Transferase</keyword>
<protein>
    <recommendedName>
        <fullName evidence="1">diguanylate cyclase</fullName>
        <ecNumber evidence="1">2.7.7.65</ecNumber>
    </recommendedName>
</protein>
<evidence type="ECO:0000256" key="1">
    <source>
        <dbReference type="ARBA" id="ARBA00012528"/>
    </source>
</evidence>
<name>A0ABV3T672_9GAMM</name>
<comment type="catalytic activity">
    <reaction evidence="2">
        <text>2 GTP = 3',3'-c-di-GMP + 2 diphosphate</text>
        <dbReference type="Rhea" id="RHEA:24898"/>
        <dbReference type="ChEBI" id="CHEBI:33019"/>
        <dbReference type="ChEBI" id="CHEBI:37565"/>
        <dbReference type="ChEBI" id="CHEBI:58805"/>
        <dbReference type="EC" id="2.7.7.65"/>
    </reaction>
</comment>
<dbReference type="CDD" id="cd01949">
    <property type="entry name" value="GGDEF"/>
    <property type="match status" value="1"/>
</dbReference>
<dbReference type="RefSeq" id="WP_367983484.1">
    <property type="nucleotide sequence ID" value="NZ_JBAKFF010000001.1"/>
</dbReference>
<dbReference type="PANTHER" id="PTHR45138:SF9">
    <property type="entry name" value="DIGUANYLATE CYCLASE DGCM-RELATED"/>
    <property type="match status" value="1"/>
</dbReference>
<sequence>MGIVNELLDARPRELDEAIHRALERLGRFTESDRTYVFRIRDDVALDNTHEWCVDGVEPMIGMLQDLPVDIADVWWETFARGDVIEIADVDALSDARLEKGTLQAQGIKSLLAVPLVIHGEVAGFMGYDSVHSYRRFLAGEIDLIRNVAKVVAFTLDKRDLDKRARRAFLDPVTRMPNRHSLDRAMTGRPANAKTHGSHDALIFIDLDDFKQINDLHGHAVGDIVLRTLGQRIDRLQRADDAGYRYGGDEFVAIISDLDRDSEKARQEAMAVAQRLVESINKPINIPMDSGAEQLTLTVHASAGVVVADGPAADWETLLERADQAMYQAKAAGEPVGLD</sequence>
<comment type="caution">
    <text evidence="4">The sequence shown here is derived from an EMBL/GenBank/DDBJ whole genome shotgun (WGS) entry which is preliminary data.</text>
</comment>
<dbReference type="Pfam" id="PF00990">
    <property type="entry name" value="GGDEF"/>
    <property type="match status" value="1"/>
</dbReference>
<keyword evidence="5" id="KW-1185">Reference proteome</keyword>
<dbReference type="InterPro" id="IPR003018">
    <property type="entry name" value="GAF"/>
</dbReference>
<dbReference type="Gene3D" id="3.30.450.40">
    <property type="match status" value="1"/>
</dbReference>
<dbReference type="SMART" id="SM00267">
    <property type="entry name" value="GGDEF"/>
    <property type="match status" value="1"/>
</dbReference>
<evidence type="ECO:0000256" key="2">
    <source>
        <dbReference type="ARBA" id="ARBA00034247"/>
    </source>
</evidence>
<organism evidence="4 5">
    <name type="scientific">Spiribacter insolitus</name>
    <dbReference type="NCBI Taxonomy" id="3122417"/>
    <lineage>
        <taxon>Bacteria</taxon>
        <taxon>Pseudomonadati</taxon>
        <taxon>Pseudomonadota</taxon>
        <taxon>Gammaproteobacteria</taxon>
        <taxon>Chromatiales</taxon>
        <taxon>Ectothiorhodospiraceae</taxon>
        <taxon>Spiribacter</taxon>
    </lineage>
</organism>
<dbReference type="EC" id="2.7.7.65" evidence="1"/>
<dbReference type="SUPFAM" id="SSF55781">
    <property type="entry name" value="GAF domain-like"/>
    <property type="match status" value="1"/>
</dbReference>